<organism evidence="4 5">
    <name type="scientific">Solidesulfovibrio fructosivorans JJ]</name>
    <dbReference type="NCBI Taxonomy" id="596151"/>
    <lineage>
        <taxon>Bacteria</taxon>
        <taxon>Pseudomonadati</taxon>
        <taxon>Thermodesulfobacteriota</taxon>
        <taxon>Desulfovibrionia</taxon>
        <taxon>Desulfovibrionales</taxon>
        <taxon>Desulfovibrionaceae</taxon>
        <taxon>Solidesulfovibrio</taxon>
    </lineage>
</organism>
<evidence type="ECO:0000256" key="2">
    <source>
        <dbReference type="SAM" id="SignalP"/>
    </source>
</evidence>
<sequence precursor="true">MFAPRRLLPALVLAALAVAPQARADTIYEYRDAKGSIHLSNKKLNDRYRPFDYMRLPAGTDERKVIPFIRYYCRRSGMDPRLVTAMVEVESGFETRAVSPKGAAGLMQIMPDTGRDLGLDDAFDGASNLEAGIRYMRRLLDAYGDVRLALAAYNAGPGRVPKGGPIPDIPETRDYVAKVMARVGPR</sequence>
<dbReference type="STRING" id="596151.DesfrDRAFT_3350"/>
<feature type="signal peptide" evidence="2">
    <location>
        <begin position="1"/>
        <end position="24"/>
    </location>
</feature>
<name>E1K0F0_SOLFR</name>
<evidence type="ECO:0000313" key="5">
    <source>
        <dbReference type="Proteomes" id="UP000006250"/>
    </source>
</evidence>
<dbReference type="eggNOG" id="COG0741">
    <property type="taxonomic scope" value="Bacteria"/>
</dbReference>
<accession>E1K0F0</accession>
<dbReference type="Gene3D" id="1.10.530.10">
    <property type="match status" value="1"/>
</dbReference>
<gene>
    <name evidence="4" type="ORF">DesfrDRAFT_3350</name>
</gene>
<dbReference type="PANTHER" id="PTHR37423:SF2">
    <property type="entry name" value="MEMBRANE-BOUND LYTIC MUREIN TRANSGLYCOSYLASE C"/>
    <property type="match status" value="1"/>
</dbReference>
<comment type="similarity">
    <text evidence="1">Belongs to the transglycosylase Slt family.</text>
</comment>
<dbReference type="InterPro" id="IPR023346">
    <property type="entry name" value="Lysozyme-like_dom_sf"/>
</dbReference>
<feature type="chain" id="PRO_5003148349" evidence="2">
    <location>
        <begin position="25"/>
        <end position="186"/>
    </location>
</feature>
<dbReference type="AlphaFoldDB" id="E1K0F0"/>
<keyword evidence="2" id="KW-0732">Signal</keyword>
<dbReference type="Proteomes" id="UP000006250">
    <property type="component" value="Unassembled WGS sequence"/>
</dbReference>
<evidence type="ECO:0000256" key="1">
    <source>
        <dbReference type="ARBA" id="ARBA00007734"/>
    </source>
</evidence>
<evidence type="ECO:0000259" key="3">
    <source>
        <dbReference type="Pfam" id="PF01464"/>
    </source>
</evidence>
<dbReference type="Pfam" id="PF01464">
    <property type="entry name" value="SLT"/>
    <property type="match status" value="1"/>
</dbReference>
<dbReference type="PANTHER" id="PTHR37423">
    <property type="entry name" value="SOLUBLE LYTIC MUREIN TRANSGLYCOSYLASE-RELATED"/>
    <property type="match status" value="1"/>
</dbReference>
<dbReference type="CDD" id="cd00254">
    <property type="entry name" value="LT-like"/>
    <property type="match status" value="1"/>
</dbReference>
<reference evidence="4 5" key="1">
    <citation type="submission" date="2010-08" db="EMBL/GenBank/DDBJ databases">
        <title>The draft genome of Desulfovibrio fructosovorans JJ.</title>
        <authorList>
            <consortium name="US DOE Joint Genome Institute (JGI-PGF)"/>
            <person name="Lucas S."/>
            <person name="Copeland A."/>
            <person name="Lapidus A."/>
            <person name="Cheng J.-F."/>
            <person name="Bruce D."/>
            <person name="Goodwin L."/>
            <person name="Pitluck S."/>
            <person name="Land M.L."/>
            <person name="Hauser L."/>
            <person name="Chang Y.-J."/>
            <person name="Jeffries C."/>
            <person name="Wall J.D."/>
            <person name="Stahl D.A."/>
            <person name="Arkin A.P."/>
            <person name="Dehal P."/>
            <person name="Stolyar S.M."/>
            <person name="Hazen T.C."/>
            <person name="Woyke T.J."/>
        </authorList>
    </citation>
    <scope>NUCLEOTIDE SEQUENCE [LARGE SCALE GENOMIC DNA]</scope>
    <source>
        <strain evidence="4 5">JJ</strain>
    </source>
</reference>
<dbReference type="InterPro" id="IPR008258">
    <property type="entry name" value="Transglycosylase_SLT_dom_1"/>
</dbReference>
<protein>
    <submittedName>
        <fullName evidence="4">Lytic transglycosylase catalytic</fullName>
    </submittedName>
</protein>
<keyword evidence="5" id="KW-1185">Reference proteome</keyword>
<dbReference type="OrthoDB" id="9781970at2"/>
<dbReference type="SUPFAM" id="SSF53955">
    <property type="entry name" value="Lysozyme-like"/>
    <property type="match status" value="1"/>
</dbReference>
<comment type="caution">
    <text evidence="4">The sequence shown here is derived from an EMBL/GenBank/DDBJ whole genome shotgun (WGS) entry which is preliminary data.</text>
</comment>
<proteinExistence type="inferred from homology"/>
<dbReference type="EMBL" id="AECZ01000030">
    <property type="protein sequence ID" value="EFL49893.1"/>
    <property type="molecule type" value="Genomic_DNA"/>
</dbReference>
<feature type="domain" description="Transglycosylase SLT" evidence="3">
    <location>
        <begin position="70"/>
        <end position="162"/>
    </location>
</feature>
<evidence type="ECO:0000313" key="4">
    <source>
        <dbReference type="EMBL" id="EFL49893.1"/>
    </source>
</evidence>